<dbReference type="Gene3D" id="1.40.20.10">
    <property type="entry name" value="CHAD domain"/>
    <property type="match status" value="1"/>
</dbReference>
<dbReference type="PROSITE" id="PS51708">
    <property type="entry name" value="CHAD"/>
    <property type="match status" value="1"/>
</dbReference>
<proteinExistence type="predicted"/>
<dbReference type="SMART" id="SM00880">
    <property type="entry name" value="CHAD"/>
    <property type="match status" value="1"/>
</dbReference>
<evidence type="ECO:0000313" key="2">
    <source>
        <dbReference type="EMBL" id="MCP9199787.1"/>
    </source>
</evidence>
<reference evidence="2" key="1">
    <citation type="submission" date="2022-07" db="EMBL/GenBank/DDBJ databases">
        <title>Gramela sediminis sp. nov., isolated from deep-sea sediment of the Indian Ocean.</title>
        <authorList>
            <person name="Shi H."/>
        </authorList>
    </citation>
    <scope>NUCLEOTIDE SEQUENCE</scope>
    <source>
        <strain evidence="2">GC03-9</strain>
    </source>
</reference>
<keyword evidence="3" id="KW-1185">Reference proteome</keyword>
<evidence type="ECO:0000313" key="3">
    <source>
        <dbReference type="Proteomes" id="UP001155280"/>
    </source>
</evidence>
<dbReference type="PANTHER" id="PTHR39339:SF1">
    <property type="entry name" value="CHAD DOMAIN-CONTAINING PROTEIN"/>
    <property type="match status" value="1"/>
</dbReference>
<organism evidence="2 3">
    <name type="scientific">Christiangramia oceanisediminis</name>
    <dbReference type="NCBI Taxonomy" id="2920386"/>
    <lineage>
        <taxon>Bacteria</taxon>
        <taxon>Pseudomonadati</taxon>
        <taxon>Bacteroidota</taxon>
        <taxon>Flavobacteriia</taxon>
        <taxon>Flavobacteriales</taxon>
        <taxon>Flavobacteriaceae</taxon>
        <taxon>Christiangramia</taxon>
    </lineage>
</organism>
<comment type="caution">
    <text evidence="2">The sequence shown here is derived from an EMBL/GenBank/DDBJ whole genome shotgun (WGS) entry which is preliminary data.</text>
</comment>
<dbReference type="PANTHER" id="PTHR39339">
    <property type="entry name" value="SLR1444 PROTEIN"/>
    <property type="match status" value="1"/>
</dbReference>
<dbReference type="AlphaFoldDB" id="A0A9X2I5I7"/>
<dbReference type="EMBL" id="JANCNS010000002">
    <property type="protein sequence ID" value="MCP9199787.1"/>
    <property type="molecule type" value="Genomic_DNA"/>
</dbReference>
<dbReference type="Proteomes" id="UP001155280">
    <property type="component" value="Unassembled WGS sequence"/>
</dbReference>
<sequence>MAYKLEKEKNLKKNITEVAAEELQGCLDALDQMNVHEAVHDIRKRLKKLRALARLVRDELGEDNYKSINIYFRDLGRELSDLRDLTAHIETVGILRERYGDHLYVNFFNSIIKKIETERDEMEKQLKEENFFDIHLPEKLKHAQKELVKWPIENNEINIILPSIRRVYKRGRKAMLKAFDEPGKEIYHEWRKRVKYLWYQILLLQESWPEIFSTMEAEVHLLADYLGDDHDLMVLRDKLGKEQDYLEDDTQKELINAVVNQYSEHLRNEAHLKGKLIYAEEPDDFEKRMSSYISAGWE</sequence>
<name>A0A9X2I5I7_9FLAO</name>
<dbReference type="Pfam" id="PF05235">
    <property type="entry name" value="CHAD"/>
    <property type="match status" value="1"/>
</dbReference>
<dbReference type="RefSeq" id="WP_241551601.1">
    <property type="nucleotide sequence ID" value="NZ_JANCNS010000002.1"/>
</dbReference>
<gene>
    <name evidence="2" type="ORF">MKO06_07720</name>
</gene>
<protein>
    <submittedName>
        <fullName evidence="2">CHAD domain-containing protein</fullName>
    </submittedName>
</protein>
<evidence type="ECO:0000259" key="1">
    <source>
        <dbReference type="PROSITE" id="PS51708"/>
    </source>
</evidence>
<dbReference type="InterPro" id="IPR007899">
    <property type="entry name" value="CHAD_dom"/>
</dbReference>
<feature type="domain" description="CHAD" evidence="1">
    <location>
        <begin position="8"/>
        <end position="290"/>
    </location>
</feature>
<accession>A0A9X2I5I7</accession>
<dbReference type="InterPro" id="IPR038186">
    <property type="entry name" value="CHAD_dom_sf"/>
</dbReference>